<organism evidence="1">
    <name type="scientific">marine sediment metagenome</name>
    <dbReference type="NCBI Taxonomy" id="412755"/>
    <lineage>
        <taxon>unclassified sequences</taxon>
        <taxon>metagenomes</taxon>
        <taxon>ecological metagenomes</taxon>
    </lineage>
</organism>
<evidence type="ECO:0000313" key="1">
    <source>
        <dbReference type="EMBL" id="KKK54349.1"/>
    </source>
</evidence>
<dbReference type="AlphaFoldDB" id="A0A0F8YJM9"/>
<accession>A0A0F8YJM9</accession>
<protein>
    <submittedName>
        <fullName evidence="1">Uncharacterized protein</fullName>
    </submittedName>
</protein>
<comment type="caution">
    <text evidence="1">The sequence shown here is derived from an EMBL/GenBank/DDBJ whole genome shotgun (WGS) entry which is preliminary data.</text>
</comment>
<feature type="non-terminal residue" evidence="1">
    <location>
        <position position="1"/>
    </location>
</feature>
<name>A0A0F8YJM9_9ZZZZ</name>
<dbReference type="EMBL" id="LAZR01066039">
    <property type="protein sequence ID" value="KKK54349.1"/>
    <property type="molecule type" value="Genomic_DNA"/>
</dbReference>
<gene>
    <name evidence="1" type="ORF">LCGC14_3085620</name>
</gene>
<sequence>DASDLDDKTWKYPVTLTRDDLLMVQNKAHDTGLDAVIERLIDVADMSVEEMRETASKEDNSDLDIQLIEFVCGLYEGIKYYLDSMEAEIAQAVTAKGKLLQEAHDAMDAVNGDYGSDTVISSSPVPLCLFCKARDYDGQEGIIHQDTCIIKRIRLEAK</sequence>
<proteinExistence type="predicted"/>
<reference evidence="1" key="1">
    <citation type="journal article" date="2015" name="Nature">
        <title>Complex archaea that bridge the gap between prokaryotes and eukaryotes.</title>
        <authorList>
            <person name="Spang A."/>
            <person name="Saw J.H."/>
            <person name="Jorgensen S.L."/>
            <person name="Zaremba-Niedzwiedzka K."/>
            <person name="Martijn J."/>
            <person name="Lind A.E."/>
            <person name="van Eijk R."/>
            <person name="Schleper C."/>
            <person name="Guy L."/>
            <person name="Ettema T.J."/>
        </authorList>
    </citation>
    <scope>NUCLEOTIDE SEQUENCE</scope>
</reference>